<name>A0ABY4WIB4_9BACL</name>
<dbReference type="Pfam" id="PF09664">
    <property type="entry name" value="DUF2399"/>
    <property type="match status" value="1"/>
</dbReference>
<sequence length="482" mass="55684">MDEQRINQIQVFFSEPGLARFIDASRDTYRRRGVSGFVRVPQLSADECDSLAGLLGQLWKPGEDLKFSMKKLDNILQKSGYKITIQELLTCLDGQEVLTRAEEEQQAERNWNQFIDEALQTMKSGKLPVPIVEWVEGLRKGAAQGSRRILRGMYIQNPGEAQQHFVYCLDALCRVWELKQKKDTEVECAPPEKFIRLPVLAAKVAKNAHRFDFKYPVGRLLWYSLREIFSREFDHESSDFFQSIASGEEWESSSTGSINENDEVDPVKSLEIRKMYRFAGIADDDISSQVILFAPQLTEKKEEIVLTLRQVERLPAIQPFSALYAVENPSVFATLLDETLQWENPMDLISCDSLPIFICLNGQPSAATIRFIDRCLETNDHHELRLHYSGDFDVKGLEIAQGLARRYRKHFVPWRMSFSDYERHTECGMSLSDTEKQKLRKMTVDWDDRLCSKMCLIGVKIHQEIFVEELLRDWMEANGMEV</sequence>
<organism evidence="3 4">
    <name type="scientific">Brevibacillus ruminantium</name>
    <dbReference type="NCBI Taxonomy" id="2950604"/>
    <lineage>
        <taxon>Bacteria</taxon>
        <taxon>Bacillati</taxon>
        <taxon>Bacillota</taxon>
        <taxon>Bacilli</taxon>
        <taxon>Bacillales</taxon>
        <taxon>Paenibacillaceae</taxon>
        <taxon>Brevibacillus</taxon>
    </lineage>
</organism>
<protein>
    <submittedName>
        <fullName evidence="3">TIGR02679 domain-containing protein</fullName>
    </submittedName>
</protein>
<dbReference type="EMBL" id="CP098755">
    <property type="protein sequence ID" value="USG65089.1"/>
    <property type="molecule type" value="Genomic_DNA"/>
</dbReference>
<reference evidence="3" key="1">
    <citation type="submission" date="2022-06" db="EMBL/GenBank/DDBJ databases">
        <title>Genome sequencing of Brevibacillus sp. BB3-R1.</title>
        <authorList>
            <person name="Heo J."/>
            <person name="Lee D."/>
            <person name="Won M."/>
            <person name="Han B.-H."/>
            <person name="Hong S.-B."/>
            <person name="Kwon S.-W."/>
        </authorList>
    </citation>
    <scope>NUCLEOTIDE SEQUENCE</scope>
    <source>
        <strain evidence="3">BB3-R1</strain>
    </source>
</reference>
<accession>A0ABY4WIB4</accession>
<feature type="domain" description="Conserved hypothetical protein CHP02679 N terminus" evidence="2">
    <location>
        <begin position="35"/>
        <end position="294"/>
    </location>
</feature>
<keyword evidence="4" id="KW-1185">Reference proteome</keyword>
<dbReference type="InterPro" id="IPR036078">
    <property type="entry name" value="Spo11/TopoVI_A_sf"/>
</dbReference>
<evidence type="ECO:0000259" key="1">
    <source>
        <dbReference type="Pfam" id="PF09664"/>
    </source>
</evidence>
<proteinExistence type="predicted"/>
<evidence type="ECO:0000313" key="3">
    <source>
        <dbReference type="EMBL" id="USG65089.1"/>
    </source>
</evidence>
<feature type="domain" description="DUF2399" evidence="1">
    <location>
        <begin position="305"/>
        <end position="473"/>
    </location>
</feature>
<gene>
    <name evidence="3" type="ORF">NDK47_23690</name>
</gene>
<dbReference type="RefSeq" id="WP_251872196.1">
    <property type="nucleotide sequence ID" value="NZ_CP098755.1"/>
</dbReference>
<dbReference type="Pfam" id="PF11796">
    <property type="entry name" value="DUF3323"/>
    <property type="match status" value="1"/>
</dbReference>
<dbReference type="InterPro" id="IPR024466">
    <property type="entry name" value="CHP02679_N"/>
</dbReference>
<dbReference type="SUPFAM" id="SSF56726">
    <property type="entry name" value="DNA topoisomerase IV, alpha subunit"/>
    <property type="match status" value="1"/>
</dbReference>
<dbReference type="InterPro" id="IPR024465">
    <property type="entry name" value="DUF2399"/>
</dbReference>
<evidence type="ECO:0000259" key="2">
    <source>
        <dbReference type="Pfam" id="PF11796"/>
    </source>
</evidence>
<dbReference type="Gene3D" id="3.40.1360.10">
    <property type="match status" value="1"/>
</dbReference>
<evidence type="ECO:0000313" key="4">
    <source>
        <dbReference type="Proteomes" id="UP001056500"/>
    </source>
</evidence>
<dbReference type="Proteomes" id="UP001056500">
    <property type="component" value="Chromosome"/>
</dbReference>